<dbReference type="EMBL" id="HBUF01413489">
    <property type="protein sequence ID" value="CAG6739483.1"/>
    <property type="molecule type" value="Transcribed_RNA"/>
</dbReference>
<organism evidence="1">
    <name type="scientific">Cacopsylla melanoneura</name>
    <dbReference type="NCBI Taxonomy" id="428564"/>
    <lineage>
        <taxon>Eukaryota</taxon>
        <taxon>Metazoa</taxon>
        <taxon>Ecdysozoa</taxon>
        <taxon>Arthropoda</taxon>
        <taxon>Hexapoda</taxon>
        <taxon>Insecta</taxon>
        <taxon>Pterygota</taxon>
        <taxon>Neoptera</taxon>
        <taxon>Paraneoptera</taxon>
        <taxon>Hemiptera</taxon>
        <taxon>Sternorrhyncha</taxon>
        <taxon>Psylloidea</taxon>
        <taxon>Psyllidae</taxon>
        <taxon>Psyllinae</taxon>
        <taxon>Cacopsylla</taxon>
    </lineage>
</organism>
<name>A0A8D9E3K2_9HEMI</name>
<reference evidence="1" key="1">
    <citation type="submission" date="2021-05" db="EMBL/GenBank/DDBJ databases">
        <authorList>
            <person name="Alioto T."/>
            <person name="Alioto T."/>
            <person name="Gomez Garrido J."/>
        </authorList>
    </citation>
    <scope>NUCLEOTIDE SEQUENCE</scope>
</reference>
<dbReference type="AlphaFoldDB" id="A0A8D9E3K2"/>
<accession>A0A8D9E3K2</accession>
<proteinExistence type="predicted"/>
<sequence>MEERKTATHSVYLLFHFLTLIPSSSLPAGSSLCFICSFLHFSSTIFYSLYSSLSQAKRGKAGSLSTAFISSFASLFSISPRLSSSSFPSRLLLLFPPSFFPLA</sequence>
<protein>
    <submittedName>
        <fullName evidence="1">Uncharacterized protein</fullName>
    </submittedName>
</protein>
<evidence type="ECO:0000313" key="1">
    <source>
        <dbReference type="EMBL" id="CAG6739483.1"/>
    </source>
</evidence>